<dbReference type="Proteomes" id="UP000010366">
    <property type="component" value="Chromosome"/>
</dbReference>
<keyword evidence="2" id="KW-1185">Reference proteome</keyword>
<dbReference type="HOGENOM" id="CLU_3341922_0_0_3"/>
<dbReference type="EMBL" id="CP003600">
    <property type="protein sequence ID" value="AFY94844.1"/>
    <property type="molecule type" value="Genomic_DNA"/>
</dbReference>
<evidence type="ECO:0000313" key="2">
    <source>
        <dbReference type="Proteomes" id="UP000010366"/>
    </source>
</evidence>
<name>K9UKY7_CHAP6</name>
<proteinExistence type="predicted"/>
<protein>
    <submittedName>
        <fullName evidence="1">Uncharacterized protein</fullName>
    </submittedName>
</protein>
<dbReference type="STRING" id="1173020.Cha6605_3876"/>
<sequence>MNGLKSFYTLELYIEPGGARRDTKCALGSLAEIKQAI</sequence>
<organism evidence="1 2">
    <name type="scientific">Chamaesiphon minutus (strain ATCC 27169 / PCC 6605)</name>
    <dbReference type="NCBI Taxonomy" id="1173020"/>
    <lineage>
        <taxon>Bacteria</taxon>
        <taxon>Bacillati</taxon>
        <taxon>Cyanobacteriota</taxon>
        <taxon>Cyanophyceae</taxon>
        <taxon>Gomontiellales</taxon>
        <taxon>Chamaesiphonaceae</taxon>
        <taxon>Chamaesiphon</taxon>
    </lineage>
</organism>
<gene>
    <name evidence="1" type="ORF">Cha6605_3876</name>
</gene>
<reference evidence="1 2" key="1">
    <citation type="submission" date="2012-05" db="EMBL/GenBank/DDBJ databases">
        <title>Finished chromosome of genome of Chamaesiphon sp. PCC 6605.</title>
        <authorList>
            <consortium name="US DOE Joint Genome Institute"/>
            <person name="Gugger M."/>
            <person name="Coursin T."/>
            <person name="Rippka R."/>
            <person name="Tandeau De Marsac N."/>
            <person name="Huntemann M."/>
            <person name="Wei C.-L."/>
            <person name="Han J."/>
            <person name="Detter J.C."/>
            <person name="Han C."/>
            <person name="Tapia R."/>
            <person name="Chen A."/>
            <person name="Kyrpides N."/>
            <person name="Mavromatis K."/>
            <person name="Markowitz V."/>
            <person name="Szeto E."/>
            <person name="Ivanova N."/>
            <person name="Pagani I."/>
            <person name="Pati A."/>
            <person name="Goodwin L."/>
            <person name="Nordberg H.P."/>
            <person name="Cantor M.N."/>
            <person name="Hua S.X."/>
            <person name="Woyke T."/>
            <person name="Kerfeld C.A."/>
        </authorList>
    </citation>
    <scope>NUCLEOTIDE SEQUENCE [LARGE SCALE GENOMIC DNA]</scope>
    <source>
        <strain evidence="2">ATCC 27169 / PCC 6605</strain>
    </source>
</reference>
<evidence type="ECO:0000313" key="1">
    <source>
        <dbReference type="EMBL" id="AFY94844.1"/>
    </source>
</evidence>
<dbReference type="AlphaFoldDB" id="K9UKY7"/>
<dbReference type="KEGG" id="cmp:Cha6605_3876"/>
<accession>K9UKY7</accession>